<dbReference type="EMBL" id="CALNXK010000126">
    <property type="protein sequence ID" value="CAH3163405.1"/>
    <property type="molecule type" value="Genomic_DNA"/>
</dbReference>
<feature type="compositionally biased region" description="Acidic residues" evidence="2">
    <location>
        <begin position="408"/>
        <end position="420"/>
    </location>
</feature>
<dbReference type="SMART" id="SM00487">
    <property type="entry name" value="DEXDc"/>
    <property type="match status" value="1"/>
</dbReference>
<dbReference type="InterPro" id="IPR014001">
    <property type="entry name" value="Helicase_ATP-bd"/>
</dbReference>
<feature type="domain" description="Helicase ATP-binding" evidence="3">
    <location>
        <begin position="36"/>
        <end position="221"/>
    </location>
</feature>
<comment type="similarity">
    <text evidence="1">Belongs to the helicase family. RecQ subfamily.</text>
</comment>
<dbReference type="PROSITE" id="PS51192">
    <property type="entry name" value="HELICASE_ATP_BIND_1"/>
    <property type="match status" value="1"/>
</dbReference>
<evidence type="ECO:0000313" key="5">
    <source>
        <dbReference type="Proteomes" id="UP001159405"/>
    </source>
</evidence>
<evidence type="ECO:0000256" key="2">
    <source>
        <dbReference type="SAM" id="MobiDB-lite"/>
    </source>
</evidence>
<evidence type="ECO:0000259" key="3">
    <source>
        <dbReference type="PROSITE" id="PS51192"/>
    </source>
</evidence>
<dbReference type="Gene3D" id="3.40.50.300">
    <property type="entry name" value="P-loop containing nucleotide triphosphate hydrolases"/>
    <property type="match status" value="1"/>
</dbReference>
<sequence length="426" mass="48602">MADTLTLNVESFKEAVSSVLSFLGIAKLYPHQENALFQFLSRKDVFVNLPTSYGKSSIYQIAPLVASRLRDFPEHCIIVVISPLVALMRDQVASLQKHGIAAGYVFAEQEQTILTDVERGKYNIVFASPESMLSVNRWRRMLTCELYKKHLIGVAVDEAHCISHWGQTGNAGNVAFRKWYSFLNELRSLVSNGLPFMALTATASKHTKREIFRVLEFTTPHEIVESPDRRNIVYVCQQIDSGQEINDYFGWLIDAIKEKGKDAEQFPNLCCDNCARNCKCNQLGCPPALNVPLDRNQDDKPLTIKRDVSTAQRKILRKKLECLQKSLVTKSMQGDQKERRATVLSCPNFFLEFTKTQIEQVLEHCACIASIDDVKRSAEIWQHKHAVEVCKIFSEVFDDMIHMTRSEDSDESEEDNDDREDLSIYF</sequence>
<dbReference type="CDD" id="cd17920">
    <property type="entry name" value="DEXHc_RecQ"/>
    <property type="match status" value="1"/>
</dbReference>
<reference evidence="4 5" key="1">
    <citation type="submission" date="2022-05" db="EMBL/GenBank/DDBJ databases">
        <authorList>
            <consortium name="Genoscope - CEA"/>
            <person name="William W."/>
        </authorList>
    </citation>
    <scope>NUCLEOTIDE SEQUENCE [LARGE SCALE GENOMIC DNA]</scope>
</reference>
<evidence type="ECO:0000256" key="1">
    <source>
        <dbReference type="ARBA" id="ARBA00005446"/>
    </source>
</evidence>
<accession>A0ABN8QG64</accession>
<name>A0ABN8QG64_9CNID</name>
<keyword evidence="5" id="KW-1185">Reference proteome</keyword>
<protein>
    <recommendedName>
        <fullName evidence="3">Helicase ATP-binding domain-containing protein</fullName>
    </recommendedName>
</protein>
<evidence type="ECO:0000313" key="4">
    <source>
        <dbReference type="EMBL" id="CAH3163405.1"/>
    </source>
</evidence>
<proteinExistence type="inferred from homology"/>
<dbReference type="PANTHER" id="PTHR13710">
    <property type="entry name" value="DNA HELICASE RECQ FAMILY MEMBER"/>
    <property type="match status" value="1"/>
</dbReference>
<dbReference type="InterPro" id="IPR011545">
    <property type="entry name" value="DEAD/DEAH_box_helicase_dom"/>
</dbReference>
<organism evidence="4 5">
    <name type="scientific">Porites lobata</name>
    <dbReference type="NCBI Taxonomy" id="104759"/>
    <lineage>
        <taxon>Eukaryota</taxon>
        <taxon>Metazoa</taxon>
        <taxon>Cnidaria</taxon>
        <taxon>Anthozoa</taxon>
        <taxon>Hexacorallia</taxon>
        <taxon>Scleractinia</taxon>
        <taxon>Fungiina</taxon>
        <taxon>Poritidae</taxon>
        <taxon>Porites</taxon>
    </lineage>
</organism>
<comment type="caution">
    <text evidence="4">The sequence shown here is derived from an EMBL/GenBank/DDBJ whole genome shotgun (WGS) entry which is preliminary data.</text>
</comment>
<dbReference type="PANTHER" id="PTHR13710:SF120">
    <property type="entry name" value="BIFUNCTIONAL 3'-5' EXONUCLEASE_ATP-DEPENDENT HELICASE WRN"/>
    <property type="match status" value="1"/>
</dbReference>
<gene>
    <name evidence="4" type="ORF">PLOB_00005794</name>
</gene>
<dbReference type="InterPro" id="IPR027417">
    <property type="entry name" value="P-loop_NTPase"/>
</dbReference>
<feature type="region of interest" description="Disordered" evidence="2">
    <location>
        <begin position="404"/>
        <end position="426"/>
    </location>
</feature>
<dbReference type="Pfam" id="PF00270">
    <property type="entry name" value="DEAD"/>
    <property type="match status" value="1"/>
</dbReference>
<dbReference type="Proteomes" id="UP001159405">
    <property type="component" value="Unassembled WGS sequence"/>
</dbReference>
<dbReference type="SUPFAM" id="SSF52540">
    <property type="entry name" value="P-loop containing nucleoside triphosphate hydrolases"/>
    <property type="match status" value="1"/>
</dbReference>